<sequence>MNTLDHNLQTFIKRFQNLRVDRSLGIAPHKPILLLTIIENIENKNIFSNKVFITSEIVASFKKNWSLLVKTNHNISFALPFYHLRSDKFWTLKPKVGFENALNISSAMRGFKNLNQVVDYAEINEDLFELLANEDSRNILRFVILNTYFPETKINFISNYGKGYKRYIESIENKILKESAIRYKQEFENLDDEDIFIRSDIFKKVVPRIYSYTCCISELNISALANISMIDACHIVPFSVSHDDTIKNGISLCPNLHRAFDRGLISIDAEYKVIVSNCFTENSESDYGIIKYKGKRMMLLMDQQYWPDRENLKWHRKNVLLNT</sequence>
<dbReference type="EMBL" id="JAANXD010000076">
    <property type="protein sequence ID" value="MBS1258877.1"/>
    <property type="molecule type" value="Genomic_DNA"/>
</dbReference>
<accession>A0A941W4A1</accession>
<dbReference type="InterPro" id="IPR003615">
    <property type="entry name" value="HNH_nuc"/>
</dbReference>
<protein>
    <recommendedName>
        <fullName evidence="1">HNH nuclease domain-containing protein</fullName>
    </recommendedName>
</protein>
<evidence type="ECO:0000313" key="2">
    <source>
        <dbReference type="EMBL" id="MBS1258877.1"/>
    </source>
</evidence>
<name>A0A941W4A1_9BACT</name>
<proteinExistence type="predicted"/>
<organism evidence="2 3">
    <name type="scientific">Candidatus Scalindua arabica</name>
    <dbReference type="NCBI Taxonomy" id="1127984"/>
    <lineage>
        <taxon>Bacteria</taxon>
        <taxon>Pseudomonadati</taxon>
        <taxon>Planctomycetota</taxon>
        <taxon>Candidatus Brocadiia</taxon>
        <taxon>Candidatus Brocadiales</taxon>
        <taxon>Candidatus Scalinduaceae</taxon>
        <taxon>Candidatus Scalindua</taxon>
    </lineage>
</organism>
<dbReference type="AlphaFoldDB" id="A0A941W4A1"/>
<dbReference type="Pfam" id="PF13391">
    <property type="entry name" value="HNH_2"/>
    <property type="match status" value="1"/>
</dbReference>
<evidence type="ECO:0000259" key="1">
    <source>
        <dbReference type="Pfam" id="PF13391"/>
    </source>
</evidence>
<comment type="caution">
    <text evidence="2">The sequence shown here is derived from an EMBL/GenBank/DDBJ whole genome shotgun (WGS) entry which is preliminary data.</text>
</comment>
<gene>
    <name evidence="2" type="ORF">MAG551_01941</name>
</gene>
<dbReference type="PIRSF" id="PIRSF030850">
    <property type="entry name" value="UCP030850"/>
    <property type="match status" value="1"/>
</dbReference>
<evidence type="ECO:0000313" key="3">
    <source>
        <dbReference type="Proteomes" id="UP000722750"/>
    </source>
</evidence>
<dbReference type="Proteomes" id="UP000722750">
    <property type="component" value="Unassembled WGS sequence"/>
</dbReference>
<reference evidence="2" key="1">
    <citation type="journal article" date="2021" name="ISME J.">
        <title>Fine-scale metabolic discontinuity in a stratified prokaryote microbiome of a Red Sea deep halocline.</title>
        <authorList>
            <person name="Michoud G."/>
            <person name="Ngugi D.K."/>
            <person name="Barozzi A."/>
            <person name="Merlino G."/>
            <person name="Calleja M.L."/>
            <person name="Delgado-Huertas A."/>
            <person name="Moran X.A.G."/>
            <person name="Daffonchio D."/>
        </authorList>
    </citation>
    <scope>NUCLEOTIDE SEQUENCE</scope>
    <source>
        <strain evidence="2">SuakinDeep_MAG55_1</strain>
    </source>
</reference>
<feature type="domain" description="HNH nuclease" evidence="1">
    <location>
        <begin position="214"/>
        <end position="268"/>
    </location>
</feature>
<dbReference type="InterPro" id="IPR011396">
    <property type="entry name" value="PT_DNA_restrict"/>
</dbReference>